<evidence type="ECO:0000256" key="2">
    <source>
        <dbReference type="ARBA" id="ARBA00022692"/>
    </source>
</evidence>
<feature type="compositionally biased region" description="Low complexity" evidence="5">
    <location>
        <begin position="33"/>
        <end position="47"/>
    </location>
</feature>
<feature type="transmembrane region" description="Helical" evidence="6">
    <location>
        <begin position="453"/>
        <end position="471"/>
    </location>
</feature>
<dbReference type="PROSITE" id="PS50801">
    <property type="entry name" value="STAS"/>
    <property type="match status" value="1"/>
</dbReference>
<feature type="domain" description="STAS" evidence="7">
    <location>
        <begin position="568"/>
        <end position="826"/>
    </location>
</feature>
<dbReference type="Pfam" id="PF01740">
    <property type="entry name" value="STAS"/>
    <property type="match status" value="1"/>
</dbReference>
<dbReference type="InterPro" id="IPR001902">
    <property type="entry name" value="SLC26A/SulP_fam"/>
</dbReference>
<sequence>MTQRNGKTPPVDHTDMHAGSGAAPGSMPLPTTSSHAPPAGGSASPPRLGDRRGPRDLSSYVEPGVRDGMLEEKKKLNRRREPMLYFPTVPAWNWMRNYHVRRDLFWDLQAGLVVGILLIPQGMAYAVLANLSPIYGLYSAIAPNIVYSFFGPSRESAVGAMALVSIMVGNIISGQTSSLRSSEGDHTQQAPLEERVNVAVKLAFVTGLMQIGLGVLKMGEIATYVSHPVMQGFCSGGEILIAISQLKYLFGIKIPAFPYAYQTLEYLFQNIQDTEPWTLLLGLVTFFLLYALSRWRRAARAKLERLRSAALSSDSTTPHAHVWTKKMLLLSNFGPFVAIVATAFVSYGMSRQGVAPAIIGEVPHGLHTYPSYAITLTEFRDLAGASFLLAVISFMLTYSVSKKYAGLNNYVVEPNQELVALGLADFVGSFFGAFPVAGGFARTAVAVEANQKTQASALVAVSIVLLAVNFLTGSFHWIPLCTLAAIVQVAICGVVDFRPFLYAFRASKSEFAVMFTTFAVTLGLGIDKGIIVGVALSIVALVRKTSHPRLKVLGALPGRRHVFRDVTRYTNAVQAPGICIVRIDESLNFASCASIKEQILSIANDPNVVLPKAASSHHHAFGLGGGQGHVEGKGSGEHGLPAPFRSGSPLLSVVRTFKVGGVAGGAEGGAVELTAKEDAVEEGHVRSQAGDNQGAQDDEGTRKKLPRRRGGGTEGGADGALVVSQDLQEEMGEEDLEVSRVLTAAKVSARPKHIVVDFSGVNHIDLSGIKMLDEVEEALQKGLPPQILYVVNVKSTVRDRLKKSPLWDRVGGELCFLSLPALLDHLVGDRYWAGKPRHGCTVENTERQSGSNTPGGQGGDDASETAIWDGYTDWVI</sequence>
<dbReference type="AlphaFoldDB" id="W7TII4"/>
<keyword evidence="4 6" id="KW-0472">Membrane</keyword>
<dbReference type="EMBL" id="AZIL01000828">
    <property type="protein sequence ID" value="EWM25912.1"/>
    <property type="molecule type" value="Genomic_DNA"/>
</dbReference>
<evidence type="ECO:0000256" key="5">
    <source>
        <dbReference type="SAM" id="MobiDB-lite"/>
    </source>
</evidence>
<dbReference type="PANTHER" id="PTHR11814">
    <property type="entry name" value="SULFATE TRANSPORTER"/>
    <property type="match status" value="1"/>
</dbReference>
<evidence type="ECO:0000256" key="1">
    <source>
        <dbReference type="ARBA" id="ARBA00004141"/>
    </source>
</evidence>
<dbReference type="CDD" id="cd07042">
    <property type="entry name" value="STAS_SulP_like_sulfate_transporter"/>
    <property type="match status" value="1"/>
</dbReference>
<feature type="region of interest" description="Disordered" evidence="5">
    <location>
        <begin position="620"/>
        <end position="645"/>
    </location>
</feature>
<comment type="caution">
    <text evidence="8">The sequence shown here is derived from an EMBL/GenBank/DDBJ whole genome shotgun (WGS) entry which is preliminary data.</text>
</comment>
<feature type="transmembrane region" description="Helical" evidence="6">
    <location>
        <begin position="134"/>
        <end position="150"/>
    </location>
</feature>
<dbReference type="Gene3D" id="3.30.750.24">
    <property type="entry name" value="STAS domain"/>
    <property type="match status" value="1"/>
</dbReference>
<keyword evidence="9" id="KW-1185">Reference proteome</keyword>
<feature type="transmembrane region" description="Helical" evidence="6">
    <location>
        <begin position="518"/>
        <end position="542"/>
    </location>
</feature>
<dbReference type="GO" id="GO:0016020">
    <property type="term" value="C:membrane"/>
    <property type="evidence" value="ECO:0007669"/>
    <property type="project" value="UniProtKB-SubCell"/>
</dbReference>
<accession>W7TII4</accession>
<feature type="transmembrane region" description="Helical" evidence="6">
    <location>
        <begin position="477"/>
        <end position="497"/>
    </location>
</feature>
<keyword evidence="3 6" id="KW-1133">Transmembrane helix</keyword>
<evidence type="ECO:0000313" key="9">
    <source>
        <dbReference type="Proteomes" id="UP000019335"/>
    </source>
</evidence>
<evidence type="ECO:0000256" key="6">
    <source>
        <dbReference type="SAM" id="Phobius"/>
    </source>
</evidence>
<organism evidence="8 9">
    <name type="scientific">Nannochloropsis gaditana</name>
    <dbReference type="NCBI Taxonomy" id="72520"/>
    <lineage>
        <taxon>Eukaryota</taxon>
        <taxon>Sar</taxon>
        <taxon>Stramenopiles</taxon>
        <taxon>Ochrophyta</taxon>
        <taxon>Eustigmatophyceae</taxon>
        <taxon>Eustigmatales</taxon>
        <taxon>Monodopsidaceae</taxon>
        <taxon>Nannochloropsis</taxon>
    </lineage>
</organism>
<feature type="transmembrane region" description="Helical" evidence="6">
    <location>
        <begin position="382"/>
        <end position="400"/>
    </location>
</feature>
<gene>
    <name evidence="8" type="ORF">Naga_100048g21</name>
</gene>
<dbReference type="GO" id="GO:0055085">
    <property type="term" value="P:transmembrane transport"/>
    <property type="evidence" value="ECO:0007669"/>
    <property type="project" value="InterPro"/>
</dbReference>
<dbReference type="Proteomes" id="UP000019335">
    <property type="component" value="Chromosome 10"/>
</dbReference>
<evidence type="ECO:0000313" key="8">
    <source>
        <dbReference type="EMBL" id="EWM25912.1"/>
    </source>
</evidence>
<feature type="region of interest" description="Disordered" evidence="5">
    <location>
        <begin position="679"/>
        <end position="719"/>
    </location>
</feature>
<feature type="transmembrane region" description="Helical" evidence="6">
    <location>
        <begin position="157"/>
        <end position="176"/>
    </location>
</feature>
<dbReference type="InterPro" id="IPR036513">
    <property type="entry name" value="STAS_dom_sf"/>
</dbReference>
<feature type="region of interest" description="Disordered" evidence="5">
    <location>
        <begin position="842"/>
        <end position="865"/>
    </location>
</feature>
<protein>
    <submittedName>
        <fullName evidence="8">Sulfate transporter</fullName>
    </submittedName>
</protein>
<reference evidence="8 9" key="1">
    <citation type="journal article" date="2014" name="Mol. Plant">
        <title>Chromosome Scale Genome Assembly and Transcriptome Profiling of Nannochloropsis gaditana in Nitrogen Depletion.</title>
        <authorList>
            <person name="Corteggiani Carpinelli E."/>
            <person name="Telatin A."/>
            <person name="Vitulo N."/>
            <person name="Forcato C."/>
            <person name="D'Angelo M."/>
            <person name="Schiavon R."/>
            <person name="Vezzi A."/>
            <person name="Giacometti G.M."/>
            <person name="Morosinotto T."/>
            <person name="Valle G."/>
        </authorList>
    </citation>
    <scope>NUCLEOTIDE SEQUENCE [LARGE SCALE GENOMIC DNA]</scope>
    <source>
        <strain evidence="8 9">B-31</strain>
    </source>
</reference>
<proteinExistence type="predicted"/>
<feature type="transmembrane region" description="Helical" evidence="6">
    <location>
        <begin position="104"/>
        <end position="128"/>
    </location>
</feature>
<dbReference type="OrthoDB" id="288203at2759"/>
<feature type="region of interest" description="Disordered" evidence="5">
    <location>
        <begin position="1"/>
        <end position="64"/>
    </location>
</feature>
<dbReference type="Pfam" id="PF00916">
    <property type="entry name" value="Sulfate_transp"/>
    <property type="match status" value="1"/>
</dbReference>
<dbReference type="InterPro" id="IPR002645">
    <property type="entry name" value="STAS_dom"/>
</dbReference>
<keyword evidence="2 6" id="KW-0812">Transmembrane</keyword>
<evidence type="ECO:0000256" key="3">
    <source>
        <dbReference type="ARBA" id="ARBA00022989"/>
    </source>
</evidence>
<name>W7TII4_9STRA</name>
<comment type="subcellular location">
    <subcellularLocation>
        <location evidence="1">Membrane</location>
        <topology evidence="1">Multi-pass membrane protein</topology>
    </subcellularLocation>
</comment>
<feature type="transmembrane region" description="Helical" evidence="6">
    <location>
        <begin position="277"/>
        <end position="295"/>
    </location>
</feature>
<evidence type="ECO:0000256" key="4">
    <source>
        <dbReference type="ARBA" id="ARBA00023136"/>
    </source>
</evidence>
<dbReference type="InterPro" id="IPR011547">
    <property type="entry name" value="SLC26A/SulP_dom"/>
</dbReference>
<dbReference type="SUPFAM" id="SSF52091">
    <property type="entry name" value="SpoIIaa-like"/>
    <property type="match status" value="1"/>
</dbReference>
<evidence type="ECO:0000259" key="7">
    <source>
        <dbReference type="PROSITE" id="PS50801"/>
    </source>
</evidence>